<dbReference type="EMBL" id="JANPWB010000013">
    <property type="protein sequence ID" value="KAJ1109489.1"/>
    <property type="molecule type" value="Genomic_DNA"/>
</dbReference>
<comment type="caution">
    <text evidence="1">The sequence shown here is derived from an EMBL/GenBank/DDBJ whole genome shotgun (WGS) entry which is preliminary data.</text>
</comment>
<feature type="non-terminal residue" evidence="1">
    <location>
        <position position="64"/>
    </location>
</feature>
<sequence>DLCLHLMPQFCHGLFVVCVFGPLELQKGLDSYRLCLDPGKGSPFWQPGCCRRRKAKKQSVPSRR</sequence>
<accession>A0AAV7N479</accession>
<name>A0AAV7N479_PLEWA</name>
<evidence type="ECO:0000313" key="2">
    <source>
        <dbReference type="Proteomes" id="UP001066276"/>
    </source>
</evidence>
<feature type="non-terminal residue" evidence="1">
    <location>
        <position position="1"/>
    </location>
</feature>
<evidence type="ECO:0000313" key="1">
    <source>
        <dbReference type="EMBL" id="KAJ1109489.1"/>
    </source>
</evidence>
<protein>
    <submittedName>
        <fullName evidence="1">Uncharacterized protein</fullName>
    </submittedName>
</protein>
<dbReference type="Proteomes" id="UP001066276">
    <property type="component" value="Chromosome 9"/>
</dbReference>
<gene>
    <name evidence="1" type="ORF">NDU88_006849</name>
</gene>
<dbReference type="AlphaFoldDB" id="A0AAV7N479"/>
<keyword evidence="2" id="KW-1185">Reference proteome</keyword>
<reference evidence="1" key="1">
    <citation type="journal article" date="2022" name="bioRxiv">
        <title>Sequencing and chromosome-scale assembly of the giantPleurodeles waltlgenome.</title>
        <authorList>
            <person name="Brown T."/>
            <person name="Elewa A."/>
            <person name="Iarovenko S."/>
            <person name="Subramanian E."/>
            <person name="Araus A.J."/>
            <person name="Petzold A."/>
            <person name="Susuki M."/>
            <person name="Suzuki K.-i.T."/>
            <person name="Hayashi T."/>
            <person name="Toyoda A."/>
            <person name="Oliveira C."/>
            <person name="Osipova E."/>
            <person name="Leigh N.D."/>
            <person name="Simon A."/>
            <person name="Yun M.H."/>
        </authorList>
    </citation>
    <scope>NUCLEOTIDE SEQUENCE</scope>
    <source>
        <strain evidence="1">20211129_DDA</strain>
        <tissue evidence="1">Liver</tissue>
    </source>
</reference>
<organism evidence="1 2">
    <name type="scientific">Pleurodeles waltl</name>
    <name type="common">Iberian ribbed newt</name>
    <dbReference type="NCBI Taxonomy" id="8319"/>
    <lineage>
        <taxon>Eukaryota</taxon>
        <taxon>Metazoa</taxon>
        <taxon>Chordata</taxon>
        <taxon>Craniata</taxon>
        <taxon>Vertebrata</taxon>
        <taxon>Euteleostomi</taxon>
        <taxon>Amphibia</taxon>
        <taxon>Batrachia</taxon>
        <taxon>Caudata</taxon>
        <taxon>Salamandroidea</taxon>
        <taxon>Salamandridae</taxon>
        <taxon>Pleurodelinae</taxon>
        <taxon>Pleurodeles</taxon>
    </lineage>
</organism>
<proteinExistence type="predicted"/>